<dbReference type="RefSeq" id="XP_062792926.1">
    <property type="nucleotide sequence ID" value="XM_062936875.1"/>
</dbReference>
<organism evidence="2 3">
    <name type="scientific">Kwoniella shivajii</name>
    <dbReference type="NCBI Taxonomy" id="564305"/>
    <lineage>
        <taxon>Eukaryota</taxon>
        <taxon>Fungi</taxon>
        <taxon>Dikarya</taxon>
        <taxon>Basidiomycota</taxon>
        <taxon>Agaricomycotina</taxon>
        <taxon>Tremellomycetes</taxon>
        <taxon>Tremellales</taxon>
        <taxon>Cryptococcaceae</taxon>
        <taxon>Kwoniella</taxon>
    </lineage>
</organism>
<keyword evidence="3" id="KW-1185">Reference proteome</keyword>
<dbReference type="Proteomes" id="UP001329825">
    <property type="component" value="Chromosome 7"/>
</dbReference>
<protein>
    <recommendedName>
        <fullName evidence="4">Extracellular membrane protein CFEM domain-containing protein</fullName>
    </recommendedName>
</protein>
<evidence type="ECO:0000256" key="1">
    <source>
        <dbReference type="SAM" id="SignalP"/>
    </source>
</evidence>
<sequence>MFKAAIISILVASAALVSSTRIPGVCYQDNCYRAVQRTWQGPAVFAQHVVQCNSALSCVSTPAASTTTASTTVTAGTVTITVSKETNTPAPVAAVLSCPTAGVPSDQTDACENSFVSYSSACSCNPSASATTSVFATPTITATVTTTVPASIVYV</sequence>
<evidence type="ECO:0008006" key="4">
    <source>
        <dbReference type="Google" id="ProtNLM"/>
    </source>
</evidence>
<feature type="signal peptide" evidence="1">
    <location>
        <begin position="1"/>
        <end position="19"/>
    </location>
</feature>
<feature type="chain" id="PRO_5046252375" description="Extracellular membrane protein CFEM domain-containing protein" evidence="1">
    <location>
        <begin position="20"/>
        <end position="155"/>
    </location>
</feature>
<gene>
    <name evidence="2" type="ORF">IL334_005161</name>
</gene>
<name>A0ABZ1D2D3_9TREE</name>
<evidence type="ECO:0000313" key="2">
    <source>
        <dbReference type="EMBL" id="WRT68186.1"/>
    </source>
</evidence>
<proteinExistence type="predicted"/>
<reference evidence="2 3" key="1">
    <citation type="submission" date="2024-01" db="EMBL/GenBank/DDBJ databases">
        <title>Comparative genomics of Cryptococcus and Kwoniella reveals pathogenesis evolution and contrasting modes of karyotype evolution via chromosome fusion or intercentromeric recombination.</title>
        <authorList>
            <person name="Coelho M.A."/>
            <person name="David-Palma M."/>
            <person name="Shea T."/>
            <person name="Bowers K."/>
            <person name="McGinley-Smith S."/>
            <person name="Mohammad A.W."/>
            <person name="Gnirke A."/>
            <person name="Yurkov A.M."/>
            <person name="Nowrousian M."/>
            <person name="Sun S."/>
            <person name="Cuomo C.A."/>
            <person name="Heitman J."/>
        </authorList>
    </citation>
    <scope>NUCLEOTIDE SEQUENCE [LARGE SCALE GENOMIC DNA]</scope>
    <source>
        <strain evidence="2">CBS 11374</strain>
    </source>
</reference>
<dbReference type="GeneID" id="87957292"/>
<keyword evidence="1" id="KW-0732">Signal</keyword>
<accession>A0ABZ1D2D3</accession>
<dbReference type="EMBL" id="CP141887">
    <property type="protein sequence ID" value="WRT68186.1"/>
    <property type="molecule type" value="Genomic_DNA"/>
</dbReference>
<evidence type="ECO:0000313" key="3">
    <source>
        <dbReference type="Proteomes" id="UP001329825"/>
    </source>
</evidence>